<gene>
    <name evidence="1" type="ORF">AK812_SmicGene28707</name>
</gene>
<dbReference type="AlphaFoldDB" id="A0A1Q9D3M3"/>
<evidence type="ECO:0000313" key="2">
    <source>
        <dbReference type="Proteomes" id="UP000186817"/>
    </source>
</evidence>
<evidence type="ECO:0000313" key="1">
    <source>
        <dbReference type="EMBL" id="OLP89783.1"/>
    </source>
</evidence>
<dbReference type="EMBL" id="LSRX01000744">
    <property type="protein sequence ID" value="OLP89783.1"/>
    <property type="molecule type" value="Genomic_DNA"/>
</dbReference>
<accession>A0A1Q9D3M3</accession>
<comment type="caution">
    <text evidence="1">The sequence shown here is derived from an EMBL/GenBank/DDBJ whole genome shotgun (WGS) entry which is preliminary data.</text>
</comment>
<sequence>MASATGYQPKRRSHLAMAIRPFNKKGRDMDFDDCKYIMVGADQGSKNYLSAMALDPTFMFRTMMFHLTEKILAC</sequence>
<organism evidence="1 2">
    <name type="scientific">Symbiodinium microadriaticum</name>
    <name type="common">Dinoflagellate</name>
    <name type="synonym">Zooxanthella microadriatica</name>
    <dbReference type="NCBI Taxonomy" id="2951"/>
    <lineage>
        <taxon>Eukaryota</taxon>
        <taxon>Sar</taxon>
        <taxon>Alveolata</taxon>
        <taxon>Dinophyceae</taxon>
        <taxon>Suessiales</taxon>
        <taxon>Symbiodiniaceae</taxon>
        <taxon>Symbiodinium</taxon>
    </lineage>
</organism>
<protein>
    <submittedName>
        <fullName evidence="1">Uncharacterized protein</fullName>
    </submittedName>
</protein>
<reference evidence="1 2" key="1">
    <citation type="submission" date="2016-02" db="EMBL/GenBank/DDBJ databases">
        <title>Genome analysis of coral dinoflagellate symbionts highlights evolutionary adaptations to a symbiotic lifestyle.</title>
        <authorList>
            <person name="Aranda M."/>
            <person name="Li Y."/>
            <person name="Liew Y.J."/>
            <person name="Baumgarten S."/>
            <person name="Simakov O."/>
            <person name="Wilson M."/>
            <person name="Piel J."/>
            <person name="Ashoor H."/>
            <person name="Bougouffa S."/>
            <person name="Bajic V.B."/>
            <person name="Ryu T."/>
            <person name="Ravasi T."/>
            <person name="Bayer T."/>
            <person name="Micklem G."/>
            <person name="Kim H."/>
            <person name="Bhak J."/>
            <person name="Lajeunesse T.C."/>
            <person name="Voolstra C.R."/>
        </authorList>
    </citation>
    <scope>NUCLEOTIDE SEQUENCE [LARGE SCALE GENOMIC DNA]</scope>
    <source>
        <strain evidence="1 2">CCMP2467</strain>
    </source>
</reference>
<keyword evidence="2" id="KW-1185">Reference proteome</keyword>
<dbReference type="Proteomes" id="UP000186817">
    <property type="component" value="Unassembled WGS sequence"/>
</dbReference>
<proteinExistence type="predicted"/>
<name>A0A1Q9D3M3_SYMMI</name>